<dbReference type="RefSeq" id="WP_218260548.1">
    <property type="nucleotide sequence ID" value="NZ_CP077715.1"/>
</dbReference>
<gene>
    <name evidence="2" type="ORF">J5U21_01790</name>
</gene>
<dbReference type="GO" id="GO:0051607">
    <property type="term" value="P:defense response to virus"/>
    <property type="evidence" value="ECO:0007669"/>
    <property type="project" value="UniProtKB-KW"/>
</dbReference>
<dbReference type="Proteomes" id="UP000693941">
    <property type="component" value="Chromosome"/>
</dbReference>
<dbReference type="EMBL" id="CP077715">
    <property type="protein sequence ID" value="QXJ32139.1"/>
    <property type="molecule type" value="Genomic_DNA"/>
</dbReference>
<organism evidence="2 3">
    <name type="scientific">Saccharolobus shibatae</name>
    <dbReference type="NCBI Taxonomy" id="2286"/>
    <lineage>
        <taxon>Archaea</taxon>
        <taxon>Thermoproteota</taxon>
        <taxon>Thermoprotei</taxon>
        <taxon>Sulfolobales</taxon>
        <taxon>Sulfolobaceae</taxon>
        <taxon>Saccharolobus</taxon>
    </lineage>
</organism>
<evidence type="ECO:0000313" key="3">
    <source>
        <dbReference type="Proteomes" id="UP000693941"/>
    </source>
</evidence>
<evidence type="ECO:0000256" key="1">
    <source>
        <dbReference type="ARBA" id="ARBA00023118"/>
    </source>
</evidence>
<dbReference type="InterPro" id="IPR021124">
    <property type="entry name" value="CRISPR-assoc_prot_Cas5"/>
</dbReference>
<evidence type="ECO:0000313" key="2">
    <source>
        <dbReference type="EMBL" id="QXJ32139.1"/>
    </source>
</evidence>
<dbReference type="NCBIfam" id="TIGR01874">
    <property type="entry name" value="cas_cas5a"/>
    <property type="match status" value="1"/>
</dbReference>
<dbReference type="AlphaFoldDB" id="A0A8F5BVL2"/>
<proteinExistence type="predicted"/>
<sequence>MYYLLVRFRGPLFSVKRLDVYQVASAYPFTPPSTIIGSLSNAMGILGYCNVRDCIKFTRGLVTHAREVFSKNERIIISPVVLKRIRGVLEENSLPENFDEISKYSDVLIREYTYSFTRQIFFIVKDKVDEVKKALFNVQRLGDSESLVSVESIKEVEAEKCDKKEVNVVSDIRSNGGWYLIMPAFDEQGRKRNFSIPLYSFGSYYEVGEIKYDKTLCAGDIVFPEGEKW</sequence>
<reference evidence="2" key="1">
    <citation type="journal article" date="2021" name="Environ. Microbiol.">
        <title>New insights into the diversity and evolution of the archaeal mobilome from three complete genomes of Saccharolobus shibatae.</title>
        <authorList>
            <person name="Medvedeva S."/>
            <person name="Brandt D."/>
            <person name="Cvirkaite-Krupovic V."/>
            <person name="Liu Y."/>
            <person name="Severinov K."/>
            <person name="Ishino S."/>
            <person name="Ishino Y."/>
            <person name="Prangishvili D."/>
            <person name="Kalinowski J."/>
            <person name="Krupovic M."/>
        </authorList>
    </citation>
    <scope>NUCLEOTIDE SEQUENCE</scope>
    <source>
        <strain evidence="2">BEU9</strain>
    </source>
</reference>
<dbReference type="NCBIfam" id="TIGR02593">
    <property type="entry name" value="CRISPR_cas5"/>
    <property type="match status" value="1"/>
</dbReference>
<dbReference type="Pfam" id="PF09704">
    <property type="entry name" value="Cas_Cas5d"/>
    <property type="match status" value="1"/>
</dbReference>
<dbReference type="GeneID" id="65560252"/>
<accession>A0A8F5BVL2</accession>
<dbReference type="GO" id="GO:0043571">
    <property type="term" value="P:maintenance of CRISPR repeat elements"/>
    <property type="evidence" value="ECO:0007669"/>
    <property type="project" value="InterPro"/>
</dbReference>
<keyword evidence="1" id="KW-0051">Antiviral defense</keyword>
<dbReference type="InterPro" id="IPR010153">
    <property type="entry name" value="CRISPR-assoc_prot_Cas5a-typ"/>
</dbReference>
<dbReference type="InterPro" id="IPR013422">
    <property type="entry name" value="CRISPR-assoc_prot_Cas5_N"/>
</dbReference>
<protein>
    <submittedName>
        <fullName evidence="2">CRISPR-associated protein Cas5</fullName>
    </submittedName>
</protein>
<name>A0A8F5BVL2_9CREN</name>